<evidence type="ECO:0000256" key="4">
    <source>
        <dbReference type="PROSITE-ProRule" id="PRU00175"/>
    </source>
</evidence>
<name>B6U0V7_MAIZE</name>
<feature type="compositionally biased region" description="Basic and acidic residues" evidence="5">
    <location>
        <begin position="285"/>
        <end position="299"/>
    </location>
</feature>
<dbReference type="Gene3D" id="3.10.20.90">
    <property type="entry name" value="Phosphatidylinositol 3-kinase Catalytic Subunit, Chain A, domain 1"/>
    <property type="match status" value="1"/>
</dbReference>
<feature type="compositionally biased region" description="Polar residues" evidence="5">
    <location>
        <begin position="141"/>
        <end position="156"/>
    </location>
</feature>
<dbReference type="PANTHER" id="PTHR46293">
    <property type="entry name" value="E3 UBIQUITIN PROTEIN LIGASE DRIP1"/>
    <property type="match status" value="1"/>
</dbReference>
<dbReference type="CDD" id="cd16525">
    <property type="entry name" value="RING-HC_PCGF"/>
    <property type="match status" value="1"/>
</dbReference>
<dbReference type="SUPFAM" id="SSF57850">
    <property type="entry name" value="RING/U-box"/>
    <property type="match status" value="1"/>
</dbReference>
<reference evidence="7" key="1">
    <citation type="journal article" date="2009" name="Plant Mol. Biol.">
        <title>Insights into corn genes derived from large-scale cDNA sequencing.</title>
        <authorList>
            <person name="Alexandrov N.N."/>
            <person name="Brover V.V."/>
            <person name="Freidin S."/>
            <person name="Troukhan M.E."/>
            <person name="Tatarinova T.V."/>
            <person name="Zhang H."/>
            <person name="Swaller T.J."/>
            <person name="Lu Y.P."/>
            <person name="Bouck J."/>
            <person name="Flavell R.B."/>
            <person name="Feldmann K.A."/>
        </authorList>
    </citation>
    <scope>NUCLEOTIDE SEQUENCE</scope>
</reference>
<dbReference type="InterPro" id="IPR017907">
    <property type="entry name" value="Znf_RING_CS"/>
</dbReference>
<dbReference type="GO" id="GO:0004842">
    <property type="term" value="F:ubiquitin-protein transferase activity"/>
    <property type="evidence" value="ECO:0007669"/>
    <property type="project" value="InterPro"/>
</dbReference>
<dbReference type="PROSITE" id="PS50089">
    <property type="entry name" value="ZF_RING_2"/>
    <property type="match status" value="1"/>
</dbReference>
<feature type="region of interest" description="Disordered" evidence="5">
    <location>
        <begin position="124"/>
        <end position="315"/>
    </location>
</feature>
<dbReference type="Pfam" id="PF13923">
    <property type="entry name" value="zf-C3HC4_2"/>
    <property type="match status" value="1"/>
</dbReference>
<organism evidence="7">
    <name type="scientific">Zea mays</name>
    <name type="common">Maize</name>
    <dbReference type="NCBI Taxonomy" id="4577"/>
    <lineage>
        <taxon>Eukaryota</taxon>
        <taxon>Viridiplantae</taxon>
        <taxon>Streptophyta</taxon>
        <taxon>Embryophyta</taxon>
        <taxon>Tracheophyta</taxon>
        <taxon>Spermatophyta</taxon>
        <taxon>Magnoliopsida</taxon>
        <taxon>Liliopsida</taxon>
        <taxon>Poales</taxon>
        <taxon>Poaceae</taxon>
        <taxon>PACMAD clade</taxon>
        <taxon>Panicoideae</taxon>
        <taxon>Andropogonodae</taxon>
        <taxon>Andropogoneae</taxon>
        <taxon>Tripsacinae</taxon>
        <taxon>Zea</taxon>
    </lineage>
</organism>
<dbReference type="EMBL" id="EU970872">
    <property type="protein sequence ID" value="ACG42990.1"/>
    <property type="molecule type" value="mRNA"/>
</dbReference>
<dbReference type="GO" id="GO:0008270">
    <property type="term" value="F:zinc ion binding"/>
    <property type="evidence" value="ECO:0007669"/>
    <property type="project" value="UniProtKB-KW"/>
</dbReference>
<dbReference type="PANTHER" id="PTHR46293:SF17">
    <property type="entry name" value="RING-TYPE DOMAIN-CONTAINING PROTEIN"/>
    <property type="match status" value="1"/>
</dbReference>
<evidence type="ECO:0000256" key="2">
    <source>
        <dbReference type="ARBA" id="ARBA00022771"/>
    </source>
</evidence>
<feature type="domain" description="RING-type" evidence="6">
    <location>
        <begin position="21"/>
        <end position="62"/>
    </location>
</feature>
<proteinExistence type="evidence at transcript level"/>
<dbReference type="AlphaFoldDB" id="B6U0V7"/>
<keyword evidence="1" id="KW-0479">Metal-binding</keyword>
<evidence type="ECO:0000256" key="1">
    <source>
        <dbReference type="ARBA" id="ARBA00022723"/>
    </source>
</evidence>
<keyword evidence="3" id="KW-0862">Zinc</keyword>
<keyword evidence="2 4" id="KW-0863">Zinc-finger</keyword>
<dbReference type="ExpressionAtlas" id="B6U0V7">
    <property type="expression patterns" value="baseline and differential"/>
</dbReference>
<feature type="compositionally biased region" description="Polar residues" evidence="5">
    <location>
        <begin position="170"/>
        <end position="185"/>
    </location>
</feature>
<evidence type="ECO:0000259" key="6">
    <source>
        <dbReference type="PROSITE" id="PS50089"/>
    </source>
</evidence>
<dbReference type="InterPro" id="IPR013083">
    <property type="entry name" value="Znf_RING/FYVE/PHD"/>
</dbReference>
<evidence type="ECO:0000256" key="3">
    <source>
        <dbReference type="ARBA" id="ARBA00022833"/>
    </source>
</evidence>
<accession>B6U0V7</accession>
<evidence type="ECO:0000256" key="5">
    <source>
        <dbReference type="SAM" id="MobiDB-lite"/>
    </source>
</evidence>
<dbReference type="Gene3D" id="3.30.40.10">
    <property type="entry name" value="Zinc/RING finger domain, C3HC4 (zinc finger)"/>
    <property type="match status" value="1"/>
</dbReference>
<feature type="compositionally biased region" description="Polar residues" evidence="5">
    <location>
        <begin position="198"/>
        <end position="233"/>
    </location>
</feature>
<sequence>MRAARRLARVRREALAACMTCPLCRGLLREATAIALCLHTFCRDCIVEKINDDDADCCPVCNIDLGCDPEEKLRPDHNLQDIRNKVFPIKKINADSPKSLTTLPAKRKQRSLSSLVVDTPRSVVKRTGLTGKRTKAKRKTVASSAASPINNGTMQLPTKFENRDQKTDKSCASQSTNVASAANKTENQDLKKTRKTSAKQSTRAATSANRKQQNTDVDVSSKPSSENRNNGTTADKDELRKYSKIPRSTPKIHAVNEEQIKKKEDELPTRKAEADNKVVIPGTTVREHSNNSNLKEKDNGSSPESSPLKDKTTADDDSYQCLLGSASDVRDPITTPVWFLLISLPNQKEDPQLPQLSKSYMRIKDRSLQISSVQRYIMKKLDLANENEVEIICHCEPICPSSTLHGLMELWHRRQPAEPVEALVGAPAKEFVMELGFRRRRPPYLAPGTVARGASGALLISLQG</sequence>
<dbReference type="SMART" id="SM00184">
    <property type="entry name" value="RING"/>
    <property type="match status" value="1"/>
</dbReference>
<dbReference type="InterPro" id="IPR044807">
    <property type="entry name" value="DRIP1-like"/>
</dbReference>
<evidence type="ECO:0000313" key="7">
    <source>
        <dbReference type="EMBL" id="ACG42990.1"/>
    </source>
</evidence>
<dbReference type="InterPro" id="IPR001841">
    <property type="entry name" value="Znf_RING"/>
</dbReference>
<protein>
    <submittedName>
        <fullName evidence="7">Protein binding protein</fullName>
    </submittedName>
</protein>
<feature type="compositionally biased region" description="Basic and acidic residues" evidence="5">
    <location>
        <begin position="254"/>
        <end position="276"/>
    </location>
</feature>
<dbReference type="PROSITE" id="PS00518">
    <property type="entry name" value="ZF_RING_1"/>
    <property type="match status" value="1"/>
</dbReference>
<feature type="compositionally biased region" description="Basic and acidic residues" evidence="5">
    <location>
        <begin position="160"/>
        <end position="169"/>
    </location>
</feature>